<dbReference type="PROSITE" id="PS50126">
    <property type="entry name" value="S1"/>
    <property type="match status" value="1"/>
</dbReference>
<sequence>MQFGRVIPGRVENVFFSVGVFVEVHENFKGLVPMHELVERNAAQPENALRHGEEVMVEVVGINLYRRRILLSLRA</sequence>
<dbReference type="RefSeq" id="WP_306068540.1">
    <property type="nucleotide sequence ID" value="NZ_CP120988.1"/>
</dbReference>
<dbReference type="EMBL" id="CP120988">
    <property type="protein sequence ID" value="WLQ61429.1"/>
    <property type="molecule type" value="Genomic_DNA"/>
</dbReference>
<dbReference type="SMART" id="SM00316">
    <property type="entry name" value="S1"/>
    <property type="match status" value="1"/>
</dbReference>
<dbReference type="InterPro" id="IPR003029">
    <property type="entry name" value="S1_domain"/>
</dbReference>
<protein>
    <submittedName>
        <fullName evidence="2">S1 RNA-binding domain-containing protein</fullName>
    </submittedName>
</protein>
<evidence type="ECO:0000259" key="1">
    <source>
        <dbReference type="PROSITE" id="PS50126"/>
    </source>
</evidence>
<reference evidence="2 3" key="1">
    <citation type="submission" date="2023-03" db="EMBL/GenBank/DDBJ databases">
        <title>Isolation and description of six Streptomyces strains from soil environments, able to metabolize different microbial glucans.</title>
        <authorList>
            <person name="Widen T."/>
            <person name="Larsbrink J."/>
        </authorList>
    </citation>
    <scope>NUCLEOTIDE SEQUENCE [LARGE SCALE GENOMIC DNA]</scope>
    <source>
        <strain evidence="2 3">Alt2</strain>
    </source>
</reference>
<dbReference type="Gene3D" id="2.40.50.140">
    <property type="entry name" value="Nucleic acid-binding proteins"/>
    <property type="match status" value="1"/>
</dbReference>
<name>A0ABY9J315_9ACTN</name>
<accession>A0ABY9J315</accession>
<organism evidence="2 3">
    <name type="scientific">Streptomyces poriferorum</name>
    <dbReference type="NCBI Taxonomy" id="2798799"/>
    <lineage>
        <taxon>Bacteria</taxon>
        <taxon>Bacillati</taxon>
        <taxon>Actinomycetota</taxon>
        <taxon>Actinomycetes</taxon>
        <taxon>Kitasatosporales</taxon>
        <taxon>Streptomycetaceae</taxon>
        <taxon>Streptomyces</taxon>
    </lineage>
</organism>
<dbReference type="Proteomes" id="UP001235744">
    <property type="component" value="Chromosome"/>
</dbReference>
<dbReference type="Pfam" id="PF00575">
    <property type="entry name" value="S1"/>
    <property type="match status" value="1"/>
</dbReference>
<proteinExistence type="predicted"/>
<gene>
    <name evidence="2" type="ORF">P8A19_41190</name>
</gene>
<dbReference type="SUPFAM" id="SSF50249">
    <property type="entry name" value="Nucleic acid-binding proteins"/>
    <property type="match status" value="1"/>
</dbReference>
<keyword evidence="3" id="KW-1185">Reference proteome</keyword>
<evidence type="ECO:0000313" key="3">
    <source>
        <dbReference type="Proteomes" id="UP001235744"/>
    </source>
</evidence>
<feature type="domain" description="S1 motif" evidence="1">
    <location>
        <begin position="4"/>
        <end position="74"/>
    </location>
</feature>
<evidence type="ECO:0000313" key="2">
    <source>
        <dbReference type="EMBL" id="WLQ61429.1"/>
    </source>
</evidence>
<dbReference type="InterPro" id="IPR012340">
    <property type="entry name" value="NA-bd_OB-fold"/>
</dbReference>